<dbReference type="InterPro" id="IPR036291">
    <property type="entry name" value="NAD(P)-bd_dom_sf"/>
</dbReference>
<dbReference type="OrthoDB" id="3238794at2759"/>
<keyword evidence="5" id="KW-1185">Reference proteome</keyword>
<dbReference type="InterPro" id="IPR036409">
    <property type="entry name" value="Aldolase_II/adducin_N_sf"/>
</dbReference>
<protein>
    <recommendedName>
        <fullName evidence="3">Class II aldolase/adducin N-terminal domain-containing protein</fullName>
    </recommendedName>
</protein>
<dbReference type="SUPFAM" id="SSF53639">
    <property type="entry name" value="AraD/HMP-PK domain-like"/>
    <property type="match status" value="1"/>
</dbReference>
<dbReference type="Pfam" id="PF02826">
    <property type="entry name" value="2-Hacid_dh_C"/>
    <property type="match status" value="1"/>
</dbReference>
<dbReference type="Pfam" id="PF00596">
    <property type="entry name" value="Aldolase_II"/>
    <property type="match status" value="1"/>
</dbReference>
<dbReference type="InterPro" id="IPR001303">
    <property type="entry name" value="Aldolase_II/adducin_N"/>
</dbReference>
<dbReference type="STRING" id="253628.A0A0D1XHX4"/>
<dbReference type="HOGENOM" id="CLU_880557_0_0_1"/>
<dbReference type="AlphaFoldDB" id="A0A0D1XHX4"/>
<accession>A0A0D1XHX4</accession>
<evidence type="ECO:0000313" key="4">
    <source>
        <dbReference type="EMBL" id="KIW01856.1"/>
    </source>
</evidence>
<dbReference type="InParanoid" id="A0A0D1XHX4"/>
<organism evidence="4 5">
    <name type="scientific">Verruconis gallopava</name>
    <dbReference type="NCBI Taxonomy" id="253628"/>
    <lineage>
        <taxon>Eukaryota</taxon>
        <taxon>Fungi</taxon>
        <taxon>Dikarya</taxon>
        <taxon>Ascomycota</taxon>
        <taxon>Pezizomycotina</taxon>
        <taxon>Dothideomycetes</taxon>
        <taxon>Pleosporomycetidae</taxon>
        <taxon>Venturiales</taxon>
        <taxon>Sympoventuriaceae</taxon>
        <taxon>Verruconis</taxon>
    </lineage>
</organism>
<dbReference type="RefSeq" id="XP_016211725.1">
    <property type="nucleotide sequence ID" value="XM_016360386.1"/>
</dbReference>
<dbReference type="GeneID" id="27314678"/>
<proteinExistence type="predicted"/>
<dbReference type="GO" id="GO:0016491">
    <property type="term" value="F:oxidoreductase activity"/>
    <property type="evidence" value="ECO:0007669"/>
    <property type="project" value="UniProtKB-KW"/>
</dbReference>
<dbReference type="Proteomes" id="UP000053259">
    <property type="component" value="Unassembled WGS sequence"/>
</dbReference>
<dbReference type="InterPro" id="IPR006140">
    <property type="entry name" value="D-isomer_DH_NAD-bd"/>
</dbReference>
<gene>
    <name evidence="4" type="ORF">PV09_06705</name>
</gene>
<keyword evidence="1" id="KW-0560">Oxidoreductase</keyword>
<evidence type="ECO:0000256" key="2">
    <source>
        <dbReference type="ARBA" id="ARBA00023027"/>
    </source>
</evidence>
<feature type="domain" description="Class II aldolase/adducin N-terminal" evidence="3">
    <location>
        <begin position="58"/>
        <end position="220"/>
    </location>
</feature>
<dbReference type="PANTHER" id="PTHR43333">
    <property type="entry name" value="2-HACID_DH_C DOMAIN-CONTAINING PROTEIN"/>
    <property type="match status" value="1"/>
</dbReference>
<dbReference type="SUPFAM" id="SSF51735">
    <property type="entry name" value="NAD(P)-binding Rossmann-fold domains"/>
    <property type="match status" value="1"/>
</dbReference>
<keyword evidence="2" id="KW-0520">NAD</keyword>
<dbReference type="VEuPathDB" id="FungiDB:PV09_06705"/>
<evidence type="ECO:0000259" key="3">
    <source>
        <dbReference type="SMART" id="SM01007"/>
    </source>
</evidence>
<name>A0A0D1XHX4_9PEZI</name>
<reference evidence="4 5" key="1">
    <citation type="submission" date="2015-01" db="EMBL/GenBank/DDBJ databases">
        <title>The Genome Sequence of Ochroconis gallopava CBS43764.</title>
        <authorList>
            <consortium name="The Broad Institute Genomics Platform"/>
            <person name="Cuomo C."/>
            <person name="de Hoog S."/>
            <person name="Gorbushina A."/>
            <person name="Stielow B."/>
            <person name="Teixiera M."/>
            <person name="Abouelleil A."/>
            <person name="Chapman S.B."/>
            <person name="Priest M."/>
            <person name="Young S.K."/>
            <person name="Wortman J."/>
            <person name="Nusbaum C."/>
            <person name="Birren B."/>
        </authorList>
    </citation>
    <scope>NUCLEOTIDE SEQUENCE [LARGE SCALE GENOMIC DNA]</scope>
    <source>
        <strain evidence="4 5">CBS 43764</strain>
    </source>
</reference>
<dbReference type="EMBL" id="KN847552">
    <property type="protein sequence ID" value="KIW01856.1"/>
    <property type="molecule type" value="Genomic_DNA"/>
</dbReference>
<dbReference type="PANTHER" id="PTHR43333:SF1">
    <property type="entry name" value="D-ISOMER SPECIFIC 2-HYDROXYACID DEHYDROGENASE NAD-BINDING DOMAIN-CONTAINING PROTEIN"/>
    <property type="match status" value="1"/>
</dbReference>
<dbReference type="GO" id="GO:0051287">
    <property type="term" value="F:NAD binding"/>
    <property type="evidence" value="ECO:0007669"/>
    <property type="project" value="InterPro"/>
</dbReference>
<sequence>MPTTTEVITQLPLPMILPVADKVVPKKPARYDSDDPTTKVYVLPVFSSKEEERKWAKEPMVGVFRVFARHGFADGFNGHISLRDPIEPDKFWINPYAKHFGMLCVSDSVRVTAAGKYVEGSKSKINTAGFIIHLTIHRHRPDINVVCHAHSTYESRINTSYCVPATGDPDGKIPVSWSHGTDTKTINKFLKQDLDVIVLCMPLTTSSRHIISEEQFHIMSQKKKPFVINVGRGQLIEREALIKALEEGWISGAALDVTDPEPLPKKDRLWETPNLFITPHVSWKSMSYWERVLDILELNLQRLVQGRPVLNAVGKP</sequence>
<evidence type="ECO:0000256" key="1">
    <source>
        <dbReference type="ARBA" id="ARBA00023002"/>
    </source>
</evidence>
<dbReference type="Gene3D" id="3.40.225.10">
    <property type="entry name" value="Class II aldolase/adducin N-terminal domain"/>
    <property type="match status" value="1"/>
</dbReference>
<dbReference type="SMART" id="SM01007">
    <property type="entry name" value="Aldolase_II"/>
    <property type="match status" value="1"/>
</dbReference>
<evidence type="ECO:0000313" key="5">
    <source>
        <dbReference type="Proteomes" id="UP000053259"/>
    </source>
</evidence>
<dbReference type="Gene3D" id="3.40.50.720">
    <property type="entry name" value="NAD(P)-binding Rossmann-like Domain"/>
    <property type="match status" value="2"/>
</dbReference>